<dbReference type="InterPro" id="IPR039536">
    <property type="entry name" value="TetR_C_Proteobacteria"/>
</dbReference>
<organism evidence="6 7">
    <name type="scientific">Litoreibacter roseus</name>
    <dbReference type="NCBI Taxonomy" id="2601869"/>
    <lineage>
        <taxon>Bacteria</taxon>
        <taxon>Pseudomonadati</taxon>
        <taxon>Pseudomonadota</taxon>
        <taxon>Alphaproteobacteria</taxon>
        <taxon>Rhodobacterales</taxon>
        <taxon>Roseobacteraceae</taxon>
        <taxon>Litoreibacter</taxon>
    </lineage>
</organism>
<evidence type="ECO:0000313" key="7">
    <source>
        <dbReference type="Proteomes" id="UP000436822"/>
    </source>
</evidence>
<dbReference type="AlphaFoldDB" id="A0A6N6JKV7"/>
<dbReference type="GO" id="GO:0003700">
    <property type="term" value="F:DNA-binding transcription factor activity"/>
    <property type="evidence" value="ECO:0007669"/>
    <property type="project" value="TreeGrafter"/>
</dbReference>
<gene>
    <name evidence="6" type="ORF">KIN_36510</name>
</gene>
<dbReference type="Proteomes" id="UP000436822">
    <property type="component" value="Unassembled WGS sequence"/>
</dbReference>
<dbReference type="GO" id="GO:0000976">
    <property type="term" value="F:transcription cis-regulatory region binding"/>
    <property type="evidence" value="ECO:0007669"/>
    <property type="project" value="TreeGrafter"/>
</dbReference>
<evidence type="ECO:0000256" key="4">
    <source>
        <dbReference type="PROSITE-ProRule" id="PRU00335"/>
    </source>
</evidence>
<evidence type="ECO:0000259" key="5">
    <source>
        <dbReference type="PROSITE" id="PS50977"/>
    </source>
</evidence>
<reference evidence="6 7" key="1">
    <citation type="submission" date="2019-12" db="EMBL/GenBank/DDBJ databases">
        <title>Litoreibacter badius sp. nov., a novel bacteriochlorophyll a-containing bacterium in the genus Litoreibacter.</title>
        <authorList>
            <person name="Kanamuro M."/>
            <person name="Takabe Y."/>
            <person name="Mori K."/>
            <person name="Takaichi S."/>
            <person name="Hanada S."/>
        </authorList>
    </citation>
    <scope>NUCLEOTIDE SEQUENCE [LARGE SCALE GENOMIC DNA]</scope>
    <source>
        <strain evidence="6 7">K6</strain>
    </source>
</reference>
<dbReference type="RefSeq" id="WP_159809744.1">
    <property type="nucleotide sequence ID" value="NZ_BLJE01000005.1"/>
</dbReference>
<dbReference type="PROSITE" id="PS50977">
    <property type="entry name" value="HTH_TETR_2"/>
    <property type="match status" value="1"/>
</dbReference>
<comment type="caution">
    <text evidence="6">The sequence shown here is derived from an EMBL/GenBank/DDBJ whole genome shotgun (WGS) entry which is preliminary data.</text>
</comment>
<protein>
    <submittedName>
        <fullName evidence="6">TetR family transcriptional regulator</fullName>
    </submittedName>
</protein>
<keyword evidence="1" id="KW-0805">Transcription regulation</keyword>
<dbReference type="SUPFAM" id="SSF46689">
    <property type="entry name" value="Homeodomain-like"/>
    <property type="match status" value="1"/>
</dbReference>
<dbReference type="Pfam" id="PF14246">
    <property type="entry name" value="TetR_C_7"/>
    <property type="match status" value="1"/>
</dbReference>
<dbReference type="PANTHER" id="PTHR30055">
    <property type="entry name" value="HTH-TYPE TRANSCRIPTIONAL REGULATOR RUTR"/>
    <property type="match status" value="1"/>
</dbReference>
<dbReference type="Pfam" id="PF00440">
    <property type="entry name" value="TetR_N"/>
    <property type="match status" value="1"/>
</dbReference>
<name>A0A6N6JKV7_9RHOB</name>
<dbReference type="PRINTS" id="PR00455">
    <property type="entry name" value="HTHTETR"/>
</dbReference>
<sequence>MTTKTDPSPSSRLRDSKRTAILDGAREVFLREGFTGGSVDAVAAKAGVGKQTVYRHFGSKDGLVIGLVRAMCDVPELEADAGTTGDLINALRRELRAFAEGLVRPESMQLYRAIVAEAERMPELGKLFYDAGPKVIRQRLTEILSSRFSEREAREKAEMLVQLTLGEAYFELTLGLAEADTKRLHRQIDKALRVIIGEG</sequence>
<accession>A0A6N6JKV7</accession>
<dbReference type="InterPro" id="IPR009057">
    <property type="entry name" value="Homeodomain-like_sf"/>
</dbReference>
<dbReference type="EMBL" id="BLJE01000005">
    <property type="protein sequence ID" value="GFE66577.1"/>
    <property type="molecule type" value="Genomic_DNA"/>
</dbReference>
<dbReference type="OrthoDB" id="9816431at2"/>
<evidence type="ECO:0000256" key="2">
    <source>
        <dbReference type="ARBA" id="ARBA00023125"/>
    </source>
</evidence>
<keyword evidence="2 4" id="KW-0238">DNA-binding</keyword>
<evidence type="ECO:0000256" key="3">
    <source>
        <dbReference type="ARBA" id="ARBA00023163"/>
    </source>
</evidence>
<dbReference type="Gene3D" id="1.10.357.10">
    <property type="entry name" value="Tetracycline Repressor, domain 2"/>
    <property type="match status" value="1"/>
</dbReference>
<dbReference type="InterPro" id="IPR001647">
    <property type="entry name" value="HTH_TetR"/>
</dbReference>
<feature type="DNA-binding region" description="H-T-H motif" evidence="4">
    <location>
        <begin position="38"/>
        <end position="57"/>
    </location>
</feature>
<keyword evidence="3" id="KW-0804">Transcription</keyword>
<dbReference type="InterPro" id="IPR050109">
    <property type="entry name" value="HTH-type_TetR-like_transc_reg"/>
</dbReference>
<dbReference type="InterPro" id="IPR036271">
    <property type="entry name" value="Tet_transcr_reg_TetR-rel_C_sf"/>
</dbReference>
<proteinExistence type="predicted"/>
<dbReference type="PANTHER" id="PTHR30055:SF224">
    <property type="entry name" value="TRANSCRIPTIONAL REGULATOR TETR FAMILY"/>
    <property type="match status" value="1"/>
</dbReference>
<evidence type="ECO:0000313" key="6">
    <source>
        <dbReference type="EMBL" id="GFE66577.1"/>
    </source>
</evidence>
<feature type="domain" description="HTH tetR-type" evidence="5">
    <location>
        <begin position="15"/>
        <end position="75"/>
    </location>
</feature>
<evidence type="ECO:0000256" key="1">
    <source>
        <dbReference type="ARBA" id="ARBA00023015"/>
    </source>
</evidence>
<dbReference type="SUPFAM" id="SSF48498">
    <property type="entry name" value="Tetracyclin repressor-like, C-terminal domain"/>
    <property type="match status" value="1"/>
</dbReference>
<dbReference type="FunFam" id="1.10.10.60:FF:000141">
    <property type="entry name" value="TetR family transcriptional regulator"/>
    <property type="match status" value="1"/>
</dbReference>
<keyword evidence="7" id="KW-1185">Reference proteome</keyword>